<evidence type="ECO:0000313" key="2">
    <source>
        <dbReference type="EMBL" id="OMO84782.1"/>
    </source>
</evidence>
<dbReference type="Proteomes" id="UP000187203">
    <property type="component" value="Unassembled WGS sequence"/>
</dbReference>
<evidence type="ECO:0000313" key="3">
    <source>
        <dbReference type="Proteomes" id="UP000187203"/>
    </source>
</evidence>
<accession>A0A1R3IQD2</accession>
<proteinExistence type="predicted"/>
<dbReference type="OrthoDB" id="1858978at2759"/>
<comment type="caution">
    <text evidence="2">The sequence shown here is derived from an EMBL/GenBank/DDBJ whole genome shotgun (WGS) entry which is preliminary data.</text>
</comment>
<dbReference type="STRING" id="93759.A0A1R3IQD2"/>
<dbReference type="PANTHER" id="PTHR31589:SF232">
    <property type="entry name" value="NEPROSIN DOMAIN-CONTAINING PROTEIN"/>
    <property type="match status" value="1"/>
</dbReference>
<keyword evidence="3" id="KW-1185">Reference proteome</keyword>
<dbReference type="Pfam" id="PF03080">
    <property type="entry name" value="Neprosin"/>
    <property type="match status" value="1"/>
</dbReference>
<feature type="domain" description="Neprosin PEP catalytic" evidence="1">
    <location>
        <begin position="1"/>
        <end position="253"/>
    </location>
</feature>
<dbReference type="EMBL" id="AWUE01017807">
    <property type="protein sequence ID" value="OMO84782.1"/>
    <property type="molecule type" value="Genomic_DNA"/>
</dbReference>
<protein>
    <recommendedName>
        <fullName evidence="1">Neprosin PEP catalytic domain-containing protein</fullName>
    </recommendedName>
</protein>
<dbReference type="AlphaFoldDB" id="A0A1R3IQD2"/>
<organism evidence="2 3">
    <name type="scientific">Corchorus olitorius</name>
    <dbReference type="NCBI Taxonomy" id="93759"/>
    <lineage>
        <taxon>Eukaryota</taxon>
        <taxon>Viridiplantae</taxon>
        <taxon>Streptophyta</taxon>
        <taxon>Embryophyta</taxon>
        <taxon>Tracheophyta</taxon>
        <taxon>Spermatophyta</taxon>
        <taxon>Magnoliopsida</taxon>
        <taxon>eudicotyledons</taxon>
        <taxon>Gunneridae</taxon>
        <taxon>Pentapetalae</taxon>
        <taxon>rosids</taxon>
        <taxon>malvids</taxon>
        <taxon>Malvales</taxon>
        <taxon>Malvaceae</taxon>
        <taxon>Grewioideae</taxon>
        <taxon>Apeibeae</taxon>
        <taxon>Corchorus</taxon>
    </lineage>
</organism>
<dbReference type="PANTHER" id="PTHR31589">
    <property type="entry name" value="PROTEIN, PUTATIVE (DUF239)-RELATED-RELATED"/>
    <property type="match status" value="1"/>
</dbReference>
<sequence length="253" mass="28508">MVSASKFSVKKNLELERQLEVLNKYAIKTFQAKDGDTIDCIDINKQPALDHPLLKNHKVQVSPSLNGDSLTRLFTYWFGENKTQCYNTRCPGFVSTHRKVGPDYPLRPTSTYGGQQYTLTLFIYQDPKTGNWWFGVSNWRIVIGYWPKELLPKLSNGANHVAWGGIAIADKQGNSPPMGSGHLPNSDCMRSCFFKSIKFQNNIRSKKFLTPNDDATIHYVDKSGCYGIMDTKDCGHKEFHYCFTFGGPGGKCG</sequence>
<dbReference type="InterPro" id="IPR053168">
    <property type="entry name" value="Glutamic_endopeptidase"/>
</dbReference>
<name>A0A1R3IQD2_9ROSI</name>
<gene>
    <name evidence="2" type="ORF">COLO4_21841</name>
</gene>
<dbReference type="PROSITE" id="PS52045">
    <property type="entry name" value="NEPROSIN_PEP_CD"/>
    <property type="match status" value="1"/>
</dbReference>
<dbReference type="InterPro" id="IPR004314">
    <property type="entry name" value="Neprosin"/>
</dbReference>
<reference evidence="3" key="1">
    <citation type="submission" date="2013-09" db="EMBL/GenBank/DDBJ databases">
        <title>Corchorus olitorius genome sequencing.</title>
        <authorList>
            <person name="Alam M."/>
            <person name="Haque M.S."/>
            <person name="Islam M.S."/>
            <person name="Emdad E.M."/>
            <person name="Islam M.M."/>
            <person name="Ahmed B."/>
            <person name="Halim A."/>
            <person name="Hossen Q.M.M."/>
            <person name="Hossain M.Z."/>
            <person name="Ahmed R."/>
            <person name="Khan M.M."/>
            <person name="Islam R."/>
            <person name="Rashid M.M."/>
            <person name="Khan S.A."/>
            <person name="Rahman M.S."/>
            <person name="Alam M."/>
            <person name="Yahiya A.S."/>
            <person name="Khan M.S."/>
            <person name="Azam M.S."/>
            <person name="Haque T."/>
            <person name="Lashkar M.Z.H."/>
            <person name="Akhand A.I."/>
            <person name="Morshed G."/>
            <person name="Roy S."/>
            <person name="Uddin K.S."/>
            <person name="Rabeya T."/>
            <person name="Hossain A.S."/>
            <person name="Chowdhury A."/>
            <person name="Snigdha A.R."/>
            <person name="Mortoza M.S."/>
            <person name="Matin S.A."/>
            <person name="Hoque S.M.E."/>
            <person name="Islam M.K."/>
            <person name="Roy D.K."/>
            <person name="Haider R."/>
            <person name="Moosa M.M."/>
            <person name="Elias S.M."/>
            <person name="Hasan A.M."/>
            <person name="Jahan S."/>
            <person name="Shafiuddin M."/>
            <person name="Mahmood N."/>
            <person name="Shommy N.S."/>
        </authorList>
    </citation>
    <scope>NUCLEOTIDE SEQUENCE [LARGE SCALE GENOMIC DNA]</scope>
    <source>
        <strain evidence="3">cv. O-4</strain>
    </source>
</reference>
<evidence type="ECO:0000259" key="1">
    <source>
        <dbReference type="PROSITE" id="PS52045"/>
    </source>
</evidence>